<keyword evidence="3 8" id="KW-0547">Nucleotide-binding</keyword>
<evidence type="ECO:0000256" key="7">
    <source>
        <dbReference type="ARBA" id="ARBA00023212"/>
    </source>
</evidence>
<keyword evidence="4 8" id="KW-0067">ATP-binding</keyword>
<dbReference type="PANTHER" id="PTHR47968">
    <property type="entry name" value="CENTROMERE PROTEIN E"/>
    <property type="match status" value="1"/>
</dbReference>
<sequence>MSESIKVVCRIRPLNESELAKDSKFVLSFPGDGKTSVALGGKTYNFDHAVNPKSSQNEVYEIVAKPIVADVLNGYNGTIFAYGQTSSGKTFTMEGVLGDPVFQGIIPRIIHDIFNHIYQMDENLEFHIKVSYFEIYLDKIRDLLDGLSSIINFF</sequence>
<keyword evidence="5" id="KW-0175">Coiled coil</keyword>
<dbReference type="AlphaFoldDB" id="A0A448X401"/>
<organism evidence="10 11">
    <name type="scientific">Protopolystoma xenopodis</name>
    <dbReference type="NCBI Taxonomy" id="117903"/>
    <lineage>
        <taxon>Eukaryota</taxon>
        <taxon>Metazoa</taxon>
        <taxon>Spiralia</taxon>
        <taxon>Lophotrochozoa</taxon>
        <taxon>Platyhelminthes</taxon>
        <taxon>Monogenea</taxon>
        <taxon>Polyopisthocotylea</taxon>
        <taxon>Polystomatidea</taxon>
        <taxon>Polystomatidae</taxon>
        <taxon>Protopolystoma</taxon>
    </lineage>
</organism>
<evidence type="ECO:0000256" key="3">
    <source>
        <dbReference type="ARBA" id="ARBA00022741"/>
    </source>
</evidence>
<comment type="subcellular location">
    <subcellularLocation>
        <location evidence="1">Cytoplasm</location>
        <location evidence="1">Cytoskeleton</location>
    </subcellularLocation>
</comment>
<dbReference type="GO" id="GO:0003777">
    <property type="term" value="F:microtubule motor activity"/>
    <property type="evidence" value="ECO:0007669"/>
    <property type="project" value="InterPro"/>
</dbReference>
<dbReference type="OrthoDB" id="3176171at2759"/>
<keyword evidence="7" id="KW-0963">Cytoplasm</keyword>
<dbReference type="InterPro" id="IPR001752">
    <property type="entry name" value="Kinesin_motor_dom"/>
</dbReference>
<keyword evidence="11" id="KW-1185">Reference proteome</keyword>
<dbReference type="InterPro" id="IPR027417">
    <property type="entry name" value="P-loop_NTPase"/>
</dbReference>
<evidence type="ECO:0000259" key="9">
    <source>
        <dbReference type="PROSITE" id="PS50067"/>
    </source>
</evidence>
<dbReference type="Gene3D" id="3.40.850.10">
    <property type="entry name" value="Kinesin motor domain"/>
    <property type="match status" value="1"/>
</dbReference>
<evidence type="ECO:0000313" key="11">
    <source>
        <dbReference type="Proteomes" id="UP000784294"/>
    </source>
</evidence>
<name>A0A448X401_9PLAT</name>
<dbReference type="SMART" id="SM00129">
    <property type="entry name" value="KISc"/>
    <property type="match status" value="1"/>
</dbReference>
<evidence type="ECO:0000256" key="4">
    <source>
        <dbReference type="ARBA" id="ARBA00022840"/>
    </source>
</evidence>
<dbReference type="Proteomes" id="UP000784294">
    <property type="component" value="Unassembled WGS sequence"/>
</dbReference>
<evidence type="ECO:0000256" key="2">
    <source>
        <dbReference type="ARBA" id="ARBA00022701"/>
    </source>
</evidence>
<dbReference type="PROSITE" id="PS50067">
    <property type="entry name" value="KINESIN_MOTOR_2"/>
    <property type="match status" value="1"/>
</dbReference>
<evidence type="ECO:0000256" key="5">
    <source>
        <dbReference type="ARBA" id="ARBA00023054"/>
    </source>
</evidence>
<dbReference type="InterPro" id="IPR027640">
    <property type="entry name" value="Kinesin-like_fam"/>
</dbReference>
<dbReference type="Pfam" id="PF00225">
    <property type="entry name" value="Kinesin"/>
    <property type="match status" value="1"/>
</dbReference>
<proteinExistence type="inferred from homology"/>
<gene>
    <name evidence="10" type="ORF">PXEA_LOCUS20837</name>
</gene>
<dbReference type="SUPFAM" id="SSF52540">
    <property type="entry name" value="P-loop containing nucleoside triphosphate hydrolases"/>
    <property type="match status" value="1"/>
</dbReference>
<dbReference type="PANTHER" id="PTHR47968:SF36">
    <property type="entry name" value="KINESIN HEAVY CHAIN ISOFORM X1"/>
    <property type="match status" value="1"/>
</dbReference>
<dbReference type="InterPro" id="IPR036961">
    <property type="entry name" value="Kinesin_motor_dom_sf"/>
</dbReference>
<evidence type="ECO:0000256" key="8">
    <source>
        <dbReference type="PROSITE-ProRule" id="PRU00283"/>
    </source>
</evidence>
<evidence type="ECO:0000256" key="1">
    <source>
        <dbReference type="ARBA" id="ARBA00004245"/>
    </source>
</evidence>
<dbReference type="GO" id="GO:0007018">
    <property type="term" value="P:microtubule-based movement"/>
    <property type="evidence" value="ECO:0007669"/>
    <property type="project" value="InterPro"/>
</dbReference>
<reference evidence="10" key="1">
    <citation type="submission" date="2018-11" db="EMBL/GenBank/DDBJ databases">
        <authorList>
            <consortium name="Pathogen Informatics"/>
        </authorList>
    </citation>
    <scope>NUCLEOTIDE SEQUENCE</scope>
</reference>
<keyword evidence="6 8" id="KW-0505">Motor protein</keyword>
<evidence type="ECO:0000313" key="10">
    <source>
        <dbReference type="EMBL" id="VEL27397.1"/>
    </source>
</evidence>
<comment type="similarity">
    <text evidence="8">Belongs to the TRAFAC class myosin-kinesin ATPase superfamily. Kinesin family.</text>
</comment>
<protein>
    <recommendedName>
        <fullName evidence="9">Kinesin motor domain-containing protein</fullName>
    </recommendedName>
</protein>
<evidence type="ECO:0000256" key="6">
    <source>
        <dbReference type="ARBA" id="ARBA00023175"/>
    </source>
</evidence>
<feature type="domain" description="Kinesin motor" evidence="9">
    <location>
        <begin position="4"/>
        <end position="154"/>
    </location>
</feature>
<accession>A0A448X401</accession>
<keyword evidence="7" id="KW-0206">Cytoskeleton</keyword>
<dbReference type="EMBL" id="CAAALY010087003">
    <property type="protein sequence ID" value="VEL27397.1"/>
    <property type="molecule type" value="Genomic_DNA"/>
</dbReference>
<dbReference type="GO" id="GO:0005524">
    <property type="term" value="F:ATP binding"/>
    <property type="evidence" value="ECO:0007669"/>
    <property type="project" value="UniProtKB-UniRule"/>
</dbReference>
<dbReference type="GO" id="GO:0005874">
    <property type="term" value="C:microtubule"/>
    <property type="evidence" value="ECO:0007669"/>
    <property type="project" value="UniProtKB-KW"/>
</dbReference>
<dbReference type="GO" id="GO:0008017">
    <property type="term" value="F:microtubule binding"/>
    <property type="evidence" value="ECO:0007669"/>
    <property type="project" value="InterPro"/>
</dbReference>
<comment type="caution">
    <text evidence="10">The sequence shown here is derived from an EMBL/GenBank/DDBJ whole genome shotgun (WGS) entry which is preliminary data.</text>
</comment>
<keyword evidence="2" id="KW-0493">Microtubule</keyword>
<feature type="binding site" evidence="8">
    <location>
        <begin position="83"/>
        <end position="90"/>
    </location>
    <ligand>
        <name>ATP</name>
        <dbReference type="ChEBI" id="CHEBI:30616"/>
    </ligand>
</feature>